<dbReference type="AlphaFoldDB" id="A0A679JUT7"/>
<dbReference type="InterPro" id="IPR017927">
    <property type="entry name" value="FAD-bd_FR_type"/>
</dbReference>
<keyword evidence="9" id="KW-0223">Dioxygenase</keyword>
<keyword evidence="3" id="KW-0479">Metal-binding</keyword>
<dbReference type="PROSITE" id="PS51384">
    <property type="entry name" value="FAD_FR"/>
    <property type="match status" value="1"/>
</dbReference>
<reference evidence="9" key="1">
    <citation type="submission" date="2019-12" db="EMBL/GenBank/DDBJ databases">
        <authorList>
            <person name="Cremers G."/>
        </authorList>
    </citation>
    <scope>NUCLEOTIDE SEQUENCE</scope>
    <source>
        <strain evidence="9">Vvax</strain>
    </source>
</reference>
<dbReference type="GO" id="GO:0046872">
    <property type="term" value="F:metal ion binding"/>
    <property type="evidence" value="ECO:0007669"/>
    <property type="project" value="UniProtKB-KW"/>
</dbReference>
<evidence type="ECO:0000256" key="4">
    <source>
        <dbReference type="ARBA" id="ARBA00023002"/>
    </source>
</evidence>
<accession>A0A679JUT7</accession>
<evidence type="ECO:0000256" key="2">
    <source>
        <dbReference type="ARBA" id="ARBA00022714"/>
    </source>
</evidence>
<dbReference type="GO" id="GO:0051537">
    <property type="term" value="F:2 iron, 2 sulfur cluster binding"/>
    <property type="evidence" value="ECO:0007669"/>
    <property type="project" value="UniProtKB-KW"/>
</dbReference>
<dbReference type="Gene3D" id="3.10.20.30">
    <property type="match status" value="1"/>
</dbReference>
<dbReference type="InterPro" id="IPR039261">
    <property type="entry name" value="FNR_nucleotide-bd"/>
</dbReference>
<dbReference type="SUPFAM" id="SSF52343">
    <property type="entry name" value="Ferredoxin reductase-like, C-terminal NADP-linked domain"/>
    <property type="match status" value="1"/>
</dbReference>
<dbReference type="Pfam" id="PF00111">
    <property type="entry name" value="Fer2"/>
    <property type="match status" value="1"/>
</dbReference>
<keyword evidence="4 9" id="KW-0560">Oxidoreductase</keyword>
<dbReference type="PANTHER" id="PTHR47354:SF1">
    <property type="entry name" value="CARNITINE MONOOXYGENASE REDUCTASE SUBUNIT"/>
    <property type="match status" value="1"/>
</dbReference>
<dbReference type="PRINTS" id="PR00409">
    <property type="entry name" value="PHDIOXRDTASE"/>
</dbReference>
<dbReference type="PANTHER" id="PTHR47354">
    <property type="entry name" value="NADH OXIDOREDUCTASE HCR"/>
    <property type="match status" value="1"/>
</dbReference>
<dbReference type="Gene3D" id="3.40.50.80">
    <property type="entry name" value="Nucleotide-binding domain of ferredoxin-NADP reductase (FNR) module"/>
    <property type="match status" value="1"/>
</dbReference>
<dbReference type="SUPFAM" id="SSF63380">
    <property type="entry name" value="Riboflavin synthase domain-like"/>
    <property type="match status" value="1"/>
</dbReference>
<keyword evidence="2" id="KW-0001">2Fe-2S</keyword>
<feature type="domain" description="2Fe-2S ferredoxin-type" evidence="7">
    <location>
        <begin position="234"/>
        <end position="319"/>
    </location>
</feature>
<dbReference type="InterPro" id="IPR050415">
    <property type="entry name" value="MRET"/>
</dbReference>
<dbReference type="SUPFAM" id="SSF54292">
    <property type="entry name" value="2Fe-2S ferredoxin-like"/>
    <property type="match status" value="1"/>
</dbReference>
<dbReference type="CDD" id="cd06185">
    <property type="entry name" value="PDR_like"/>
    <property type="match status" value="1"/>
</dbReference>
<gene>
    <name evidence="9" type="primary">pobB_3</name>
    <name evidence="9" type="ORF">VVAX_06255</name>
</gene>
<name>A0A679JUT7_VARPD</name>
<evidence type="ECO:0000256" key="3">
    <source>
        <dbReference type="ARBA" id="ARBA00022723"/>
    </source>
</evidence>
<dbReference type="InterPro" id="IPR012675">
    <property type="entry name" value="Beta-grasp_dom_sf"/>
</dbReference>
<dbReference type="PROSITE" id="PS00197">
    <property type="entry name" value="2FE2S_FER_1"/>
    <property type="match status" value="1"/>
</dbReference>
<dbReference type="GO" id="GO:0051213">
    <property type="term" value="F:dioxygenase activity"/>
    <property type="evidence" value="ECO:0007669"/>
    <property type="project" value="UniProtKB-KW"/>
</dbReference>
<dbReference type="InterPro" id="IPR001433">
    <property type="entry name" value="OxRdtase_FAD/NAD-bd"/>
</dbReference>
<evidence type="ECO:0000259" key="7">
    <source>
        <dbReference type="PROSITE" id="PS51085"/>
    </source>
</evidence>
<dbReference type="InterPro" id="IPR017938">
    <property type="entry name" value="Riboflavin_synthase-like_b-brl"/>
</dbReference>
<feature type="domain" description="FAD-binding FR-type" evidence="8">
    <location>
        <begin position="4"/>
        <end position="106"/>
    </location>
</feature>
<keyword evidence="5" id="KW-0408">Iron</keyword>
<evidence type="ECO:0000256" key="5">
    <source>
        <dbReference type="ARBA" id="ARBA00023004"/>
    </source>
</evidence>
<evidence type="ECO:0000313" key="9">
    <source>
        <dbReference type="EMBL" id="CAA2109983.1"/>
    </source>
</evidence>
<proteinExistence type="predicted"/>
<evidence type="ECO:0000256" key="6">
    <source>
        <dbReference type="ARBA" id="ARBA00023014"/>
    </source>
</evidence>
<dbReference type="InterPro" id="IPR006058">
    <property type="entry name" value="2Fe2S_fd_BS"/>
</dbReference>
<organism evidence="9">
    <name type="scientific">Variovorax paradoxus</name>
    <dbReference type="NCBI Taxonomy" id="34073"/>
    <lineage>
        <taxon>Bacteria</taxon>
        <taxon>Pseudomonadati</taxon>
        <taxon>Pseudomonadota</taxon>
        <taxon>Betaproteobacteria</taxon>
        <taxon>Burkholderiales</taxon>
        <taxon>Comamonadaceae</taxon>
        <taxon>Variovorax</taxon>
    </lineage>
</organism>
<keyword evidence="1" id="KW-0285">Flavoprotein</keyword>
<evidence type="ECO:0000259" key="8">
    <source>
        <dbReference type="PROSITE" id="PS51384"/>
    </source>
</evidence>
<dbReference type="Gene3D" id="2.40.30.10">
    <property type="entry name" value="Translation factors"/>
    <property type="match status" value="1"/>
</dbReference>
<dbReference type="PROSITE" id="PS51085">
    <property type="entry name" value="2FE2S_FER_2"/>
    <property type="match status" value="1"/>
</dbReference>
<evidence type="ECO:0000256" key="1">
    <source>
        <dbReference type="ARBA" id="ARBA00022630"/>
    </source>
</evidence>
<dbReference type="EC" id="1.-.-.-" evidence="9"/>
<dbReference type="Pfam" id="PF00175">
    <property type="entry name" value="NAD_binding_1"/>
    <property type="match status" value="1"/>
</dbReference>
<dbReference type="RefSeq" id="WP_339094171.1">
    <property type="nucleotide sequence ID" value="NZ_LR743508.1"/>
</dbReference>
<dbReference type="CDD" id="cd00207">
    <property type="entry name" value="fer2"/>
    <property type="match status" value="1"/>
</dbReference>
<dbReference type="EMBL" id="LR743508">
    <property type="protein sequence ID" value="CAA2109983.1"/>
    <property type="molecule type" value="Genomic_DNA"/>
</dbReference>
<dbReference type="InterPro" id="IPR036010">
    <property type="entry name" value="2Fe-2S_ferredoxin-like_sf"/>
</dbReference>
<keyword evidence="6" id="KW-0411">Iron-sulfur</keyword>
<sequence>MSMPAPIDLRLRQIRLEAEGIASYEFVSANDASLPAFSAGAHIDLHLPHGMVRSYSLVNAPSDGGRYVVAVQHDADGQGGSAWMHSAPRVGDRLRATPPSNDFALVEDAPHSVFIAGGIGITPVMSMLRRLRELGRPWRLHYASRSPRETAYADALRAMAGDDREVDFCFGSSRIDRLDIAAIVRNAPPETHLYCCGPARMIDAFIAACATRPAGTVHFERFAATSEAATEGGYDVVLNRSGERFAVAPGKTILDTLLDHAVDVPYACTAGVCGTCRTQVVSGEPDHRDDFLSPQEKQANDSIMICCSGARSKTLVLDL</sequence>
<dbReference type="InterPro" id="IPR001041">
    <property type="entry name" value="2Fe-2S_ferredoxin-type"/>
</dbReference>
<protein>
    <submittedName>
        <fullName evidence="9">Phenoxybenzoate dioxygenase subunit beta</fullName>
        <ecNumber evidence="9">1.-.-.-</ecNumber>
    </submittedName>
</protein>